<dbReference type="GO" id="GO:0004674">
    <property type="term" value="F:protein serine/threonine kinase activity"/>
    <property type="evidence" value="ECO:0007669"/>
    <property type="project" value="UniProtKB-KW"/>
</dbReference>
<evidence type="ECO:0000256" key="2">
    <source>
        <dbReference type="ARBA" id="ARBA00022679"/>
    </source>
</evidence>
<keyword evidence="5" id="KW-0067">ATP-binding</keyword>
<evidence type="ECO:0000256" key="3">
    <source>
        <dbReference type="ARBA" id="ARBA00022741"/>
    </source>
</evidence>
<evidence type="ECO:0000313" key="8">
    <source>
        <dbReference type="EMBL" id="CAD5123789.1"/>
    </source>
</evidence>
<dbReference type="EMBL" id="CAJFCJ010000019">
    <property type="protein sequence ID" value="CAD5123789.1"/>
    <property type="molecule type" value="Genomic_DNA"/>
</dbReference>
<dbReference type="InterPro" id="IPR011029">
    <property type="entry name" value="DEATH-like_dom_sf"/>
</dbReference>
<dbReference type="Proteomes" id="UP000549394">
    <property type="component" value="Unassembled WGS sequence"/>
</dbReference>
<evidence type="ECO:0000259" key="7">
    <source>
        <dbReference type="PROSITE" id="PS51285"/>
    </source>
</evidence>
<dbReference type="OrthoDB" id="6278210at2759"/>
<keyword evidence="4" id="KW-0418">Kinase</keyword>
<dbReference type="GO" id="GO:0005524">
    <property type="term" value="F:ATP binding"/>
    <property type="evidence" value="ECO:0007669"/>
    <property type="project" value="UniProtKB-KW"/>
</dbReference>
<accession>A0A7I8W5F2</accession>
<dbReference type="InterPro" id="IPR000961">
    <property type="entry name" value="AGC-kinase_C"/>
</dbReference>
<organism evidence="8 9">
    <name type="scientific">Dimorphilus gyrociliatus</name>
    <dbReference type="NCBI Taxonomy" id="2664684"/>
    <lineage>
        <taxon>Eukaryota</taxon>
        <taxon>Metazoa</taxon>
        <taxon>Spiralia</taxon>
        <taxon>Lophotrochozoa</taxon>
        <taxon>Annelida</taxon>
        <taxon>Polychaeta</taxon>
        <taxon>Polychaeta incertae sedis</taxon>
        <taxon>Dinophilidae</taxon>
        <taxon>Dimorphilus</taxon>
    </lineage>
</organism>
<sequence>MCTNLTKSDTFPTGCERSFSLHRTATDPGVYSYQIPDRLVLVPSAVEKQSSGLIRDVFYECKKLASYALPLSFSFNCLVFKSKPLINRQNEYGIVVVLCPSSHGVEDQRWRNYGEAELIGACFAPKFIKPGKLRIRLVSNYIKPDIVQDEAGFFKEENHFRGGQVEKQFACLNKGNGDLCTGKVVVESVRGETSETIFEINLYWKNKITPDINDTDEQWALLAIKELACMLRINDEENWRILAHELHVSEAEISYTLTPSPDPIARLFLLYKRRGGTPQRFVQSLYAASRLVSVSSSLPTRTVETNVSDLNSDEVKKRIREALRNIDDKDKTEDDEDATIILSQADWNKEMYAPLTPPISPMKRKSSEEDRVNFKKRCAQ</sequence>
<evidence type="ECO:0000313" key="9">
    <source>
        <dbReference type="Proteomes" id="UP000549394"/>
    </source>
</evidence>
<keyword evidence="1" id="KW-0723">Serine/threonine-protein kinase</keyword>
<feature type="region of interest" description="Disordered" evidence="6">
    <location>
        <begin position="352"/>
        <end position="380"/>
    </location>
</feature>
<dbReference type="PROSITE" id="PS51285">
    <property type="entry name" value="AGC_KINASE_CTER"/>
    <property type="match status" value="1"/>
</dbReference>
<proteinExistence type="predicted"/>
<dbReference type="SUPFAM" id="SSF47986">
    <property type="entry name" value="DEATH domain"/>
    <property type="match status" value="1"/>
</dbReference>
<protein>
    <submittedName>
        <fullName evidence="8">DgyrCDS12099</fullName>
    </submittedName>
</protein>
<keyword evidence="3" id="KW-0547">Nucleotide-binding</keyword>
<gene>
    <name evidence="8" type="ORF">DGYR_LOCUS11423</name>
</gene>
<reference evidence="8 9" key="1">
    <citation type="submission" date="2020-08" db="EMBL/GenBank/DDBJ databases">
        <authorList>
            <person name="Hejnol A."/>
        </authorList>
    </citation>
    <scope>NUCLEOTIDE SEQUENCE [LARGE SCALE GENOMIC DNA]</scope>
</reference>
<evidence type="ECO:0000256" key="6">
    <source>
        <dbReference type="SAM" id="MobiDB-lite"/>
    </source>
</evidence>
<dbReference type="AlphaFoldDB" id="A0A7I8W5F2"/>
<evidence type="ECO:0000256" key="1">
    <source>
        <dbReference type="ARBA" id="ARBA00022527"/>
    </source>
</evidence>
<keyword evidence="2" id="KW-0808">Transferase</keyword>
<evidence type="ECO:0000256" key="4">
    <source>
        <dbReference type="ARBA" id="ARBA00022777"/>
    </source>
</evidence>
<keyword evidence="9" id="KW-1185">Reference proteome</keyword>
<name>A0A7I8W5F2_9ANNE</name>
<comment type="caution">
    <text evidence="8">The sequence shown here is derived from an EMBL/GenBank/DDBJ whole genome shotgun (WGS) entry which is preliminary data.</text>
</comment>
<evidence type="ECO:0000256" key="5">
    <source>
        <dbReference type="ARBA" id="ARBA00022840"/>
    </source>
</evidence>
<feature type="domain" description="AGC-kinase C-terminal" evidence="7">
    <location>
        <begin position="343"/>
        <end position="380"/>
    </location>
</feature>